<dbReference type="InterPro" id="IPR047656">
    <property type="entry name" value="IS481-like_transpos"/>
</dbReference>
<evidence type="ECO:0000313" key="9">
    <source>
        <dbReference type="EMBL" id="QEE30662.1"/>
    </source>
</evidence>
<dbReference type="Pfam" id="PF13565">
    <property type="entry name" value="HTH_32"/>
    <property type="match status" value="1"/>
</dbReference>
<dbReference type="EMBL" id="CP042806">
    <property type="protein sequence ID" value="QEE30662.1"/>
    <property type="molecule type" value="Genomic_DNA"/>
</dbReference>
<dbReference type="InterPro" id="IPR012337">
    <property type="entry name" value="RNaseH-like_sf"/>
</dbReference>
<dbReference type="EMBL" id="CP042806">
    <property type="protein sequence ID" value="QEE30404.1"/>
    <property type="molecule type" value="Genomic_DNA"/>
</dbReference>
<dbReference type="EMBL" id="CP042806">
    <property type="protein sequence ID" value="QEE30672.1"/>
    <property type="molecule type" value="Genomic_DNA"/>
</dbReference>
<dbReference type="NCBIfam" id="NF033577">
    <property type="entry name" value="transpos_IS481"/>
    <property type="match status" value="1"/>
</dbReference>
<dbReference type="KEGG" id="talb:FTW19_23315"/>
<dbReference type="KEGG" id="talb:FTW19_02985"/>
<dbReference type="Gene3D" id="3.30.420.10">
    <property type="entry name" value="Ribonuclease H-like superfamily/Ribonuclease H"/>
    <property type="match status" value="1"/>
</dbReference>
<dbReference type="KEGG" id="talb:FTW19_23295"/>
<dbReference type="PANTHER" id="PTHR35004:SF7">
    <property type="entry name" value="INTEGRASE PROTEIN"/>
    <property type="match status" value="1"/>
</dbReference>
<dbReference type="Pfam" id="PF13683">
    <property type="entry name" value="rve_3"/>
    <property type="match status" value="1"/>
</dbReference>
<evidence type="ECO:0000313" key="12">
    <source>
        <dbReference type="Proteomes" id="UP000321820"/>
    </source>
</evidence>
<dbReference type="KEGG" id="talb:FTW19_23115"/>
<dbReference type="OrthoDB" id="102807at2"/>
<evidence type="ECO:0000313" key="5">
    <source>
        <dbReference type="EMBL" id="QEE30404.1"/>
    </source>
</evidence>
<dbReference type="KEGG" id="talb:FTW19_00525"/>
<evidence type="ECO:0000313" key="7">
    <source>
        <dbReference type="EMBL" id="QEE30625.1"/>
    </source>
</evidence>
<dbReference type="InterPro" id="IPR036397">
    <property type="entry name" value="RNaseH_sf"/>
</dbReference>
<dbReference type="InterPro" id="IPR009057">
    <property type="entry name" value="Homeodomain-like_sf"/>
</dbReference>
<evidence type="ECO:0000313" key="10">
    <source>
        <dbReference type="EMBL" id="QEE30664.1"/>
    </source>
</evidence>
<evidence type="ECO:0000313" key="8">
    <source>
        <dbReference type="EMBL" id="QEE30658.1"/>
    </source>
</evidence>
<dbReference type="InterPro" id="IPR001584">
    <property type="entry name" value="Integrase_cat-core"/>
</dbReference>
<dbReference type="GO" id="GO:0015074">
    <property type="term" value="P:DNA integration"/>
    <property type="evidence" value="ECO:0007669"/>
    <property type="project" value="InterPro"/>
</dbReference>
<dbReference type="KEGG" id="talb:FTW19_21920"/>
<organism evidence="11 12">
    <name type="scientific">Terriglobus albidus</name>
    <dbReference type="NCBI Taxonomy" id="1592106"/>
    <lineage>
        <taxon>Bacteria</taxon>
        <taxon>Pseudomonadati</taxon>
        <taxon>Acidobacteriota</taxon>
        <taxon>Terriglobia</taxon>
        <taxon>Terriglobales</taxon>
        <taxon>Acidobacteriaceae</taxon>
        <taxon>Terriglobus</taxon>
    </lineage>
</organism>
<dbReference type="PROSITE" id="PS50994">
    <property type="entry name" value="INTEGRASE"/>
    <property type="match status" value="1"/>
</dbReference>
<dbReference type="KEGG" id="talb:FTW19_23100"/>
<dbReference type="GO" id="GO:0003676">
    <property type="term" value="F:nucleic acid binding"/>
    <property type="evidence" value="ECO:0007669"/>
    <property type="project" value="InterPro"/>
</dbReference>
<dbReference type="EMBL" id="CP042806">
    <property type="protein sequence ID" value="QEE26621.1"/>
    <property type="molecule type" value="Genomic_DNA"/>
</dbReference>
<dbReference type="RefSeq" id="WP_147645759.1">
    <property type="nucleotide sequence ID" value="NZ_CP042806.1"/>
</dbReference>
<evidence type="ECO:0000313" key="4">
    <source>
        <dbReference type="EMBL" id="QEE27690.1"/>
    </source>
</evidence>
<dbReference type="EMBL" id="CP042806">
    <property type="protein sequence ID" value="QEE27690.1"/>
    <property type="molecule type" value="Genomic_DNA"/>
</dbReference>
<dbReference type="SUPFAM" id="SSF46689">
    <property type="entry name" value="Homeodomain-like"/>
    <property type="match status" value="1"/>
</dbReference>
<dbReference type="KEGG" id="talb:FTW19_23325"/>
<keyword evidence="12" id="KW-1185">Reference proteome</keyword>
<dbReference type="EMBL" id="CP042806">
    <property type="protein sequence ID" value="QEE30658.1"/>
    <property type="molecule type" value="Genomic_DNA"/>
</dbReference>
<evidence type="ECO:0000313" key="2">
    <source>
        <dbReference type="EMBL" id="QEE26621.1"/>
    </source>
</evidence>
<dbReference type="EMBL" id="CP042806">
    <property type="protein sequence ID" value="QEE30664.1"/>
    <property type="molecule type" value="Genomic_DNA"/>
</dbReference>
<dbReference type="Proteomes" id="UP000321820">
    <property type="component" value="Chromosome"/>
</dbReference>
<sequence>MAWRKVEVEAQRLRFVEAAMIGERSFSSLCVEYEISRPTGYLWLKRYREHGAAGMQEASRRPLLSPRQSPAELEEQIVSLRRQHPDWGARKLRVLLGRSGVKVPSSTVHRVLRRHGLIHRLDSHPQATGSFCREAPNQLWQMDFKSPKGWNAHLGPLSVLDDHSRYALVLEQLSSGEGLVVQQRLDKAFSDCGLPEAMLMDHGQPWWNAQSPGGWTQLSVWLMRLGIRLYFSGVRHPQTQGKVERFHGALERARRRCGPMDTPPGQSWLDRFREEYNHVRPHEALDMETPADHWHPSQREYTEPRNPAYAPDAEVRELNSNGALWLDGRSWQVAGALAHQPVRLARIDQRILIFYGDTPIRELDLTGQGSTIVEPCPANSLNL</sequence>
<proteinExistence type="predicted"/>
<evidence type="ECO:0000313" key="6">
    <source>
        <dbReference type="EMBL" id="QEE30622.1"/>
    </source>
</evidence>
<dbReference type="AlphaFoldDB" id="A0A5B9EF47"/>
<feature type="domain" description="Integrase catalytic" evidence="1">
    <location>
        <begin position="132"/>
        <end position="298"/>
    </location>
</feature>
<dbReference type="EMBL" id="CP042806">
    <property type="protein sequence ID" value="QEE27066.1"/>
    <property type="molecule type" value="Genomic_DNA"/>
</dbReference>
<reference evidence="11 12" key="1">
    <citation type="submission" date="2019-08" db="EMBL/GenBank/DDBJ databases">
        <title>Complete genome sequence of Terriglobus albidus strain ORNL.</title>
        <authorList>
            <person name="Podar M."/>
        </authorList>
    </citation>
    <scope>NUCLEOTIDE SEQUENCE [LARGE SCALE GENOMIC DNA]</scope>
    <source>
        <strain evidence="11 12">ORNL</strain>
    </source>
</reference>
<name>A0A5B9EF47_9BACT</name>
<dbReference type="SUPFAM" id="SSF53098">
    <property type="entry name" value="Ribonuclease H-like"/>
    <property type="match status" value="1"/>
</dbReference>
<evidence type="ECO:0000313" key="11">
    <source>
        <dbReference type="EMBL" id="QEE30672.1"/>
    </source>
</evidence>
<dbReference type="PANTHER" id="PTHR35004">
    <property type="entry name" value="TRANSPOSASE RV3428C-RELATED"/>
    <property type="match status" value="1"/>
</dbReference>
<dbReference type="EMBL" id="CP042806">
    <property type="protein sequence ID" value="QEE30622.1"/>
    <property type="molecule type" value="Genomic_DNA"/>
</dbReference>
<dbReference type="KEGG" id="talb:FTW19_23365"/>
<dbReference type="KEGG" id="talb:FTW19_06590"/>
<evidence type="ECO:0000313" key="3">
    <source>
        <dbReference type="EMBL" id="QEE27066.1"/>
    </source>
</evidence>
<dbReference type="EMBL" id="CP042806">
    <property type="protein sequence ID" value="QEE30625.1"/>
    <property type="molecule type" value="Genomic_DNA"/>
</dbReference>
<evidence type="ECO:0000259" key="1">
    <source>
        <dbReference type="PROSITE" id="PS50994"/>
    </source>
</evidence>
<gene>
    <name evidence="2" type="ORF">FTW19_00525</name>
    <name evidence="3" type="ORF">FTW19_02985</name>
    <name evidence="4" type="ORF">FTW19_06590</name>
    <name evidence="5" type="ORF">FTW19_21920</name>
    <name evidence="6" type="ORF">FTW19_23100</name>
    <name evidence="7" type="ORF">FTW19_23115</name>
    <name evidence="8" type="ORF">FTW19_23295</name>
    <name evidence="9" type="ORF">FTW19_23315</name>
    <name evidence="10" type="ORF">FTW19_23325</name>
    <name evidence="11" type="ORF">FTW19_23365</name>
</gene>
<protein>
    <submittedName>
        <fullName evidence="11">IS481 family transposase</fullName>
    </submittedName>
</protein>
<accession>A0A5B9EF47</accession>